<protein>
    <recommendedName>
        <fullName evidence="4">PIN domain-containing protein</fullName>
    </recommendedName>
</protein>
<gene>
    <name evidence="2" type="ORF">FZD47_17960</name>
</gene>
<sequence length="348" mass="40698">MKRVIFDTNMLYNYLEIKGNTLDPQPLQNILKKFDSYVTSVSLVESIVNFKHDLSSIKKIIQTIGEDFNLINIGFMPIEDEAVYLIKNSKSLSDIAGLIRGIEEMKVEREAEFTRQFFYSVMTILSWCIIEINKDKLEGSWKIGRVIQNFDAALNGNLEYLLEQYKKNLEIGYSEKAPQKRMKKLLAMDIKLFLHLCITLYYSVINNFSVRDMYKKNNDQIDYIFKEIKKDKLLRDINRNGISKTFNGAKLKPIIESTLNDLKLLYVESTVFSHMEIVIDYFIIKVRKLILESAKFKTNDISDMLILSSLYAFKEDETILLTHDKDLKSFLKFTKNNHSLEFMESNNI</sequence>
<keyword evidence="1" id="KW-1133">Transmembrane helix</keyword>
<evidence type="ECO:0008006" key="4">
    <source>
        <dbReference type="Google" id="ProtNLM"/>
    </source>
</evidence>
<dbReference type="Proteomes" id="UP000323732">
    <property type="component" value="Unassembled WGS sequence"/>
</dbReference>
<feature type="transmembrane region" description="Helical" evidence="1">
    <location>
        <begin position="185"/>
        <end position="204"/>
    </location>
</feature>
<proteinExistence type="predicted"/>
<name>A0A5D4SII9_9BACI</name>
<evidence type="ECO:0000256" key="1">
    <source>
        <dbReference type="SAM" id="Phobius"/>
    </source>
</evidence>
<comment type="caution">
    <text evidence="2">The sequence shown here is derived from an EMBL/GenBank/DDBJ whole genome shotgun (WGS) entry which is preliminary data.</text>
</comment>
<evidence type="ECO:0000313" key="3">
    <source>
        <dbReference type="Proteomes" id="UP000323732"/>
    </source>
</evidence>
<accession>A0A5D4SII9</accession>
<dbReference type="EMBL" id="VTES01000005">
    <property type="protein sequence ID" value="TYS61974.1"/>
    <property type="molecule type" value="Genomic_DNA"/>
</dbReference>
<dbReference type="RefSeq" id="WP_148950457.1">
    <property type="nucleotide sequence ID" value="NZ_VTES01000005.1"/>
</dbReference>
<keyword evidence="1" id="KW-0472">Membrane</keyword>
<reference evidence="2 3" key="1">
    <citation type="submission" date="2019-08" db="EMBL/GenBank/DDBJ databases">
        <title>Bacillus genomes from the desert of Cuatro Cienegas, Coahuila.</title>
        <authorList>
            <person name="Olmedo-Alvarez G."/>
        </authorList>
    </citation>
    <scope>NUCLEOTIDE SEQUENCE [LARGE SCALE GENOMIC DNA]</scope>
    <source>
        <strain evidence="2 3">CH37_1T</strain>
    </source>
</reference>
<dbReference type="AlphaFoldDB" id="A0A5D4SII9"/>
<organism evidence="2 3">
    <name type="scientific">Bacillus infantis</name>
    <dbReference type="NCBI Taxonomy" id="324767"/>
    <lineage>
        <taxon>Bacteria</taxon>
        <taxon>Bacillati</taxon>
        <taxon>Bacillota</taxon>
        <taxon>Bacilli</taxon>
        <taxon>Bacillales</taxon>
        <taxon>Bacillaceae</taxon>
        <taxon>Bacillus</taxon>
    </lineage>
</organism>
<keyword evidence="1" id="KW-0812">Transmembrane</keyword>
<evidence type="ECO:0000313" key="2">
    <source>
        <dbReference type="EMBL" id="TYS61974.1"/>
    </source>
</evidence>